<dbReference type="OrthoDB" id="9789501at2"/>
<dbReference type="InterPro" id="IPR014914">
    <property type="entry name" value="RES_dom"/>
</dbReference>
<dbReference type="RefSeq" id="WP_110830946.1">
    <property type="nucleotide sequence ID" value="NZ_QKLU01000004.1"/>
</dbReference>
<gene>
    <name evidence="2" type="ORF">B0O44_104217</name>
</gene>
<dbReference type="SMART" id="SM00953">
    <property type="entry name" value="RES"/>
    <property type="match status" value="1"/>
</dbReference>
<comment type="caution">
    <text evidence="2">The sequence shown here is derived from an EMBL/GenBank/DDBJ whole genome shotgun (WGS) entry which is preliminary data.</text>
</comment>
<reference evidence="2 3" key="1">
    <citation type="submission" date="2018-06" db="EMBL/GenBank/DDBJ databases">
        <title>Genomic Encyclopedia of Archaeal and Bacterial Type Strains, Phase II (KMG-II): from individual species to whole genera.</title>
        <authorList>
            <person name="Goeker M."/>
        </authorList>
    </citation>
    <scope>NUCLEOTIDE SEQUENCE [LARGE SCALE GENOMIC DNA]</scope>
    <source>
        <strain evidence="2 3">DSM 27372</strain>
    </source>
</reference>
<evidence type="ECO:0000313" key="2">
    <source>
        <dbReference type="EMBL" id="PYF74046.1"/>
    </source>
</evidence>
<dbReference type="EMBL" id="QKLU01000004">
    <property type="protein sequence ID" value="PYF74046.1"/>
    <property type="molecule type" value="Genomic_DNA"/>
</dbReference>
<feature type="domain" description="RES" evidence="1">
    <location>
        <begin position="15"/>
        <end position="141"/>
    </location>
</feature>
<accession>A0A318UCD6</accession>
<protein>
    <submittedName>
        <fullName evidence="2">RES domain-containing protein</fullName>
    </submittedName>
</protein>
<dbReference type="AlphaFoldDB" id="A0A318UCD6"/>
<proteinExistence type="predicted"/>
<sequence>MIVYRIAKSEKRATDLSGMGAYKEGGRWNNPGTYMLYSSENSSLAYLESLVHFDAEDTPPDLYIMGIEVQAPENGIYMLPDKAYPKSWQAIGNLENRKIGDGMMNDRKYIAAKVRSAINTLEYNYLLNPLFPGYHDLVKVVSIERLQVDVRLIKTA</sequence>
<name>A0A318UCD6_9SPHI</name>
<dbReference type="Pfam" id="PF08808">
    <property type="entry name" value="RES"/>
    <property type="match status" value="1"/>
</dbReference>
<evidence type="ECO:0000259" key="1">
    <source>
        <dbReference type="SMART" id="SM00953"/>
    </source>
</evidence>
<organism evidence="2 3">
    <name type="scientific">Pedobacter nutrimenti</name>
    <dbReference type="NCBI Taxonomy" id="1241337"/>
    <lineage>
        <taxon>Bacteria</taxon>
        <taxon>Pseudomonadati</taxon>
        <taxon>Bacteroidota</taxon>
        <taxon>Sphingobacteriia</taxon>
        <taxon>Sphingobacteriales</taxon>
        <taxon>Sphingobacteriaceae</taxon>
        <taxon>Pedobacter</taxon>
    </lineage>
</organism>
<keyword evidence="3" id="KW-1185">Reference proteome</keyword>
<dbReference type="Proteomes" id="UP000248198">
    <property type="component" value="Unassembled WGS sequence"/>
</dbReference>
<evidence type="ECO:0000313" key="3">
    <source>
        <dbReference type="Proteomes" id="UP000248198"/>
    </source>
</evidence>